<dbReference type="HOGENOM" id="CLU_2015801_0_0_1"/>
<feature type="chain" id="PRO_5001981019" evidence="1">
    <location>
        <begin position="20"/>
        <end position="117"/>
    </location>
</feature>
<comment type="caution">
    <text evidence="2">The sequence shown here is derived from an EMBL/GenBank/DDBJ whole genome shotgun (WGS) entry which is preliminary data.</text>
</comment>
<feature type="signal peptide" evidence="1">
    <location>
        <begin position="1"/>
        <end position="19"/>
    </location>
</feature>
<keyword evidence="1" id="KW-0732">Signal</keyword>
<accession>A0A0A1UP55</accession>
<organism evidence="2 3">
    <name type="scientific">Metarhizium robertsii</name>
    <dbReference type="NCBI Taxonomy" id="568076"/>
    <lineage>
        <taxon>Eukaryota</taxon>
        <taxon>Fungi</taxon>
        <taxon>Dikarya</taxon>
        <taxon>Ascomycota</taxon>
        <taxon>Pezizomycotina</taxon>
        <taxon>Sordariomycetes</taxon>
        <taxon>Hypocreomycetidae</taxon>
        <taxon>Hypocreales</taxon>
        <taxon>Clavicipitaceae</taxon>
        <taxon>Metarhizium</taxon>
    </lineage>
</organism>
<dbReference type="EMBL" id="JELW01000045">
    <property type="protein sequence ID" value="EXU96764.1"/>
    <property type="molecule type" value="Genomic_DNA"/>
</dbReference>
<proteinExistence type="predicted"/>
<protein>
    <submittedName>
        <fullName evidence="2">Uncharacterized protein</fullName>
    </submittedName>
</protein>
<evidence type="ECO:0000256" key="1">
    <source>
        <dbReference type="SAM" id="SignalP"/>
    </source>
</evidence>
<gene>
    <name evidence="2" type="ORF">X797_010161</name>
</gene>
<dbReference type="Proteomes" id="UP000030151">
    <property type="component" value="Unassembled WGS sequence"/>
</dbReference>
<reference evidence="2 3" key="1">
    <citation type="submission" date="2014-02" db="EMBL/GenBank/DDBJ databases">
        <title>The genome sequence of the entomopathogenic fungus Metarhizium robertsii ARSEF 2575.</title>
        <authorList>
            <person name="Giuliano Garisto Donzelli B."/>
            <person name="Roe B.A."/>
            <person name="Macmil S.L."/>
            <person name="Krasnoff S.B."/>
            <person name="Gibson D.M."/>
        </authorList>
    </citation>
    <scope>NUCLEOTIDE SEQUENCE [LARGE SCALE GENOMIC DNA]</scope>
    <source>
        <strain evidence="2 3">ARSEF 2575</strain>
    </source>
</reference>
<evidence type="ECO:0000313" key="2">
    <source>
        <dbReference type="EMBL" id="EXU96764.1"/>
    </source>
</evidence>
<name>A0A0A1UP55_9HYPO</name>
<evidence type="ECO:0000313" key="3">
    <source>
        <dbReference type="Proteomes" id="UP000030151"/>
    </source>
</evidence>
<dbReference type="OrthoDB" id="4741670at2759"/>
<dbReference type="AlphaFoldDB" id="A0A0A1UP55"/>
<sequence length="117" mass="13062">MRFTSAAVILASLVANIHAGIMPNEADGIFKPEQQQHFIGMFGLAPDQSCNKIDEGVVATAQYSHGLLDKNMHSIKVYVSNCKIFVWDTSRGGFWIYPKDNRCRSIPKGALSWRAYL</sequence>